<evidence type="ECO:0000313" key="3">
    <source>
        <dbReference type="Proteomes" id="UP000639338"/>
    </source>
</evidence>
<dbReference type="EMBL" id="JACMRX010000005">
    <property type="protein sequence ID" value="KAF7989704.1"/>
    <property type="molecule type" value="Genomic_DNA"/>
</dbReference>
<evidence type="ECO:0000313" key="2">
    <source>
        <dbReference type="EMBL" id="KAF7989704.1"/>
    </source>
</evidence>
<sequence length="377" mass="43651">MWSRPDQFVIQCQARRKFDCHSIVSCIRYANIRLKRSSRLDERQGMRIKSDIVAVNSIPRTVFRCKTYRNLSQLSGTCSSSSNLEDKIIEEEEDEDMVEGGPSNSLEGDNIERPITPGPAPLPSEMNGVINHNEQQPEQHHHEVEEDDDDDDENDNDEAEADDDSQAEETSLSRTNNASSLSMGFIFPHLDPPEIKVTIDDSLQQMAHEYREKFDGFAELYHFKTIEEFHEFIKSTIDDTDLLTTGTSSNIQDNYIQLLLNEKTNDKFNKLLAINRTTVCQVLIKNQDIIKDIFETANFDDFPKPIIDNENNEDKYLNNKVEENMKKWYMIEIIGIWLKNITDIDGYRDAIKKRVLKNNWGIENDRYDGIVVPLNYK</sequence>
<organism evidence="2 3">
    <name type="scientific">Aphidius gifuensis</name>
    <name type="common">Parasitoid wasp</name>
    <dbReference type="NCBI Taxonomy" id="684658"/>
    <lineage>
        <taxon>Eukaryota</taxon>
        <taxon>Metazoa</taxon>
        <taxon>Ecdysozoa</taxon>
        <taxon>Arthropoda</taxon>
        <taxon>Hexapoda</taxon>
        <taxon>Insecta</taxon>
        <taxon>Pterygota</taxon>
        <taxon>Neoptera</taxon>
        <taxon>Endopterygota</taxon>
        <taxon>Hymenoptera</taxon>
        <taxon>Apocrita</taxon>
        <taxon>Ichneumonoidea</taxon>
        <taxon>Braconidae</taxon>
        <taxon>Aphidiinae</taxon>
        <taxon>Aphidius</taxon>
    </lineage>
</organism>
<proteinExistence type="predicted"/>
<gene>
    <name evidence="2" type="ORF">HCN44_008378</name>
</gene>
<name>A0A835CNN3_APHGI</name>
<keyword evidence="3" id="KW-1185">Reference proteome</keyword>
<feature type="compositionally biased region" description="Basic and acidic residues" evidence="1">
    <location>
        <begin position="135"/>
        <end position="144"/>
    </location>
</feature>
<evidence type="ECO:0000256" key="1">
    <source>
        <dbReference type="SAM" id="MobiDB-lite"/>
    </source>
</evidence>
<accession>A0A835CNN3</accession>
<feature type="compositionally biased region" description="Acidic residues" evidence="1">
    <location>
        <begin position="145"/>
        <end position="167"/>
    </location>
</feature>
<comment type="caution">
    <text evidence="2">The sequence shown here is derived from an EMBL/GenBank/DDBJ whole genome shotgun (WGS) entry which is preliminary data.</text>
</comment>
<feature type="region of interest" description="Disordered" evidence="1">
    <location>
        <begin position="91"/>
        <end position="177"/>
    </location>
</feature>
<reference evidence="2 3" key="1">
    <citation type="submission" date="2020-08" db="EMBL/GenBank/DDBJ databases">
        <title>Aphidius gifuensis genome sequencing and assembly.</title>
        <authorList>
            <person name="Du Z."/>
        </authorList>
    </citation>
    <scope>NUCLEOTIDE SEQUENCE [LARGE SCALE GENOMIC DNA]</scope>
    <source>
        <strain evidence="2">YNYX2018</strain>
        <tissue evidence="2">Adults</tissue>
    </source>
</reference>
<dbReference type="Proteomes" id="UP000639338">
    <property type="component" value="Unassembled WGS sequence"/>
</dbReference>
<protein>
    <submittedName>
        <fullName evidence="2">Uncharacterized protein</fullName>
    </submittedName>
</protein>
<dbReference type="OrthoDB" id="7690086at2759"/>
<dbReference type="AlphaFoldDB" id="A0A835CNN3"/>